<keyword evidence="1" id="KW-0175">Coiled coil</keyword>
<dbReference type="AlphaFoldDB" id="A0A0F7UHG7"/>
<evidence type="ECO:0000256" key="1">
    <source>
        <dbReference type="SAM" id="Coils"/>
    </source>
</evidence>
<feature type="coiled-coil region" evidence="1">
    <location>
        <begin position="137"/>
        <end position="164"/>
    </location>
</feature>
<feature type="compositionally biased region" description="Basic and acidic residues" evidence="2">
    <location>
        <begin position="200"/>
        <end position="209"/>
    </location>
</feature>
<proteinExistence type="predicted"/>
<protein>
    <submittedName>
        <fullName evidence="3">Uncharacterized protein</fullName>
    </submittedName>
</protein>
<feature type="region of interest" description="Disordered" evidence="2">
    <location>
        <begin position="189"/>
        <end position="209"/>
    </location>
</feature>
<sequence length="209" mass="22271">MTRVSVGLSADGGLAGICRWKSVPRKYIVFVCFFAALCKAVWPEFAACAPWRAPTSAAADGGRRRSAAAKPSGAVAAEAARDALSMWWEEVKSLVETTAYGVRGAANDVIDSDIVEEASDFASGMYDELEDGIAKGAKASQDRIAEMRQEARELLAKLEAADLSSIGSSITAGPLRELEELYALLVDVEEEPSATETEINTDRTEDASS</sequence>
<evidence type="ECO:0000313" key="3">
    <source>
        <dbReference type="EMBL" id="CEL67975.1"/>
    </source>
</evidence>
<accession>A0A0F7UHG7</accession>
<evidence type="ECO:0000256" key="2">
    <source>
        <dbReference type="SAM" id="MobiDB-lite"/>
    </source>
</evidence>
<name>A0A0F7UHG7_NEOCL</name>
<gene>
    <name evidence="3" type="ORF">BN1204_037560</name>
</gene>
<organism evidence="3">
    <name type="scientific">Neospora caninum (strain Liverpool)</name>
    <dbReference type="NCBI Taxonomy" id="572307"/>
    <lineage>
        <taxon>Eukaryota</taxon>
        <taxon>Sar</taxon>
        <taxon>Alveolata</taxon>
        <taxon>Apicomplexa</taxon>
        <taxon>Conoidasida</taxon>
        <taxon>Coccidia</taxon>
        <taxon>Eucoccidiorida</taxon>
        <taxon>Eimeriorina</taxon>
        <taxon>Sarcocystidae</taxon>
        <taxon>Neospora</taxon>
    </lineage>
</organism>
<reference evidence="3" key="1">
    <citation type="journal article" date="2015" name="PLoS ONE">
        <title>Comprehensive Evaluation of Toxoplasma gondii VEG and Neospora caninum LIV Genomes with Tachyzoite Stage Transcriptome and Proteome Defines Novel Transcript Features.</title>
        <authorList>
            <person name="Ramaprasad A."/>
            <person name="Mourier T."/>
            <person name="Naeem R."/>
            <person name="Malas T.B."/>
            <person name="Moussa E."/>
            <person name="Panigrahi A."/>
            <person name="Vermont S.J."/>
            <person name="Otto T.D."/>
            <person name="Wastling J."/>
            <person name="Pain A."/>
        </authorList>
    </citation>
    <scope>NUCLEOTIDE SEQUENCE</scope>
    <source>
        <strain evidence="3">Liverpool</strain>
    </source>
</reference>
<dbReference type="EMBL" id="LN714483">
    <property type="protein sequence ID" value="CEL67975.1"/>
    <property type="molecule type" value="Genomic_DNA"/>
</dbReference>